<feature type="region of interest" description="Disordered" evidence="1">
    <location>
        <begin position="271"/>
        <end position="300"/>
    </location>
</feature>
<evidence type="ECO:0000313" key="3">
    <source>
        <dbReference type="Proteomes" id="UP001364617"/>
    </source>
</evidence>
<dbReference type="AlphaFoldDB" id="A0AAN9CEX2"/>
<gene>
    <name evidence="2" type="ORF">R3I93_019958</name>
</gene>
<organism evidence="2 3">
    <name type="scientific">Phoxinus phoxinus</name>
    <name type="common">Eurasian minnow</name>
    <dbReference type="NCBI Taxonomy" id="58324"/>
    <lineage>
        <taxon>Eukaryota</taxon>
        <taxon>Metazoa</taxon>
        <taxon>Chordata</taxon>
        <taxon>Craniata</taxon>
        <taxon>Vertebrata</taxon>
        <taxon>Euteleostomi</taxon>
        <taxon>Actinopterygii</taxon>
        <taxon>Neopterygii</taxon>
        <taxon>Teleostei</taxon>
        <taxon>Ostariophysi</taxon>
        <taxon>Cypriniformes</taxon>
        <taxon>Leuciscidae</taxon>
        <taxon>Phoxininae</taxon>
        <taxon>Phoxinus</taxon>
    </lineage>
</organism>
<dbReference type="Proteomes" id="UP001364617">
    <property type="component" value="Unassembled WGS sequence"/>
</dbReference>
<dbReference type="PANTHER" id="PTHR33104:SF2">
    <property type="entry name" value="CXC3 LIKE CYSTEINE CLUSTER DOMAIN-CONTAINING PROTEIN"/>
    <property type="match status" value="1"/>
</dbReference>
<keyword evidence="3" id="KW-1185">Reference proteome</keyword>
<name>A0AAN9CEX2_9TELE</name>
<sequence length="300" mass="34571">MSKSGRTDMITTQSMSWNKRKVLNLGQALVNRYTKTQKALQVQQHTLEALKTELSLHDDTVHQWVSDVQQWAKENDRHRSGDARRLPEEIEGLTVSIIRRTQRLYSQTDSNQQRHSLRLRGSEEKKKLAAAVEEYNSIADPSQQLGSVENFFTAETVAWPWQIPCSTDLAPFLTKRKVFDKVMAVRCLQEERGLICKEMKQHWTVLTQKMSKFEALINEISSKSLFPTLSDTASKGLLCIVRKKHYELGHLMQLVKAGYVKIFSQQDLMSEEEKLEQEDDLQEEGLSESDNSSDDEHDFP</sequence>
<evidence type="ECO:0000256" key="1">
    <source>
        <dbReference type="SAM" id="MobiDB-lite"/>
    </source>
</evidence>
<dbReference type="EMBL" id="JAYKXH010000021">
    <property type="protein sequence ID" value="KAK7130468.1"/>
    <property type="molecule type" value="Genomic_DNA"/>
</dbReference>
<accession>A0AAN9CEX2</accession>
<dbReference type="PANTHER" id="PTHR33104">
    <property type="entry name" value="SI:DKEY-29D5.2"/>
    <property type="match status" value="1"/>
</dbReference>
<reference evidence="2 3" key="1">
    <citation type="submission" date="2024-02" db="EMBL/GenBank/DDBJ databases">
        <title>Chromosome-level genome assembly of the Eurasian Minnow (Phoxinus phoxinus).</title>
        <authorList>
            <person name="Oriowo T.O."/>
            <person name="Martin S."/>
            <person name="Stange M."/>
            <person name="Chrysostomakis Y."/>
            <person name="Brown T."/>
            <person name="Winkler S."/>
            <person name="Kukowka S."/>
            <person name="Myers E.W."/>
            <person name="Bohne A."/>
        </authorList>
    </citation>
    <scope>NUCLEOTIDE SEQUENCE [LARGE SCALE GENOMIC DNA]</scope>
    <source>
        <strain evidence="2">ZFMK-TIS-60720</strain>
        <tissue evidence="2">Whole Organism</tissue>
    </source>
</reference>
<comment type="caution">
    <text evidence="2">The sequence shown here is derived from an EMBL/GenBank/DDBJ whole genome shotgun (WGS) entry which is preliminary data.</text>
</comment>
<proteinExistence type="predicted"/>
<evidence type="ECO:0000313" key="2">
    <source>
        <dbReference type="EMBL" id="KAK7130468.1"/>
    </source>
</evidence>
<protein>
    <submittedName>
        <fullName evidence="2">Uncharacterized protein</fullName>
    </submittedName>
</protein>